<name>A0A1H7V9X9_9RHOB</name>
<dbReference type="STRING" id="1287727.SAMN05443999_11214"/>
<gene>
    <name evidence="1" type="ORF">SAMN05443999_11214</name>
</gene>
<dbReference type="RefSeq" id="WP_093038747.1">
    <property type="nucleotide sequence ID" value="NZ_FOAG01000012.1"/>
</dbReference>
<sequence length="60" mass="6578">MGDLNSILEPGMLVRHPDRPDWGVGQVQSNVAGRITVNFREVGKVLIDGTRVELLPVLDP</sequence>
<proteinExistence type="predicted"/>
<keyword evidence="2" id="KW-1185">Reference proteome</keyword>
<evidence type="ECO:0000313" key="2">
    <source>
        <dbReference type="Proteomes" id="UP000199582"/>
    </source>
</evidence>
<dbReference type="InterPro" id="IPR021938">
    <property type="entry name" value="DUF3553"/>
</dbReference>
<protein>
    <recommendedName>
        <fullName evidence="3">DUF3553 domain-containing protein</fullName>
    </recommendedName>
</protein>
<reference evidence="1 2" key="1">
    <citation type="submission" date="2016-10" db="EMBL/GenBank/DDBJ databases">
        <authorList>
            <person name="de Groot N.N."/>
        </authorList>
    </citation>
    <scope>NUCLEOTIDE SEQUENCE [LARGE SCALE GENOMIC DNA]</scope>
    <source>
        <strain evidence="1 2">DSM 100674</strain>
    </source>
</reference>
<accession>A0A1H7V9X9</accession>
<organism evidence="1 2">
    <name type="scientific">Roseovarius azorensis</name>
    <dbReference type="NCBI Taxonomy" id="1287727"/>
    <lineage>
        <taxon>Bacteria</taxon>
        <taxon>Pseudomonadati</taxon>
        <taxon>Pseudomonadota</taxon>
        <taxon>Alphaproteobacteria</taxon>
        <taxon>Rhodobacterales</taxon>
        <taxon>Roseobacteraceae</taxon>
        <taxon>Roseovarius</taxon>
    </lineage>
</organism>
<dbReference type="EMBL" id="FOAG01000012">
    <property type="protein sequence ID" value="SEM05880.1"/>
    <property type="molecule type" value="Genomic_DNA"/>
</dbReference>
<evidence type="ECO:0008006" key="3">
    <source>
        <dbReference type="Google" id="ProtNLM"/>
    </source>
</evidence>
<dbReference type="AlphaFoldDB" id="A0A1H7V9X9"/>
<dbReference type="Pfam" id="PF12073">
    <property type="entry name" value="DUF3553"/>
    <property type="match status" value="1"/>
</dbReference>
<dbReference type="OrthoDB" id="7361229at2"/>
<evidence type="ECO:0000313" key="1">
    <source>
        <dbReference type="EMBL" id="SEM05880.1"/>
    </source>
</evidence>
<dbReference type="Proteomes" id="UP000199582">
    <property type="component" value="Unassembled WGS sequence"/>
</dbReference>